<dbReference type="EMBL" id="AP003562">
    <property type="protein sequence ID" value="BAD73575.1"/>
    <property type="molecule type" value="Genomic_DNA"/>
</dbReference>
<organism evidence="2">
    <name type="scientific">Oryza sativa subsp. japonica</name>
    <name type="common">Rice</name>
    <dbReference type="NCBI Taxonomy" id="39947"/>
    <lineage>
        <taxon>Eukaryota</taxon>
        <taxon>Viridiplantae</taxon>
        <taxon>Streptophyta</taxon>
        <taxon>Embryophyta</taxon>
        <taxon>Tracheophyta</taxon>
        <taxon>Spermatophyta</taxon>
        <taxon>Magnoliopsida</taxon>
        <taxon>Liliopsida</taxon>
        <taxon>Poales</taxon>
        <taxon>Poaceae</taxon>
        <taxon>BOP clade</taxon>
        <taxon>Oryzoideae</taxon>
        <taxon>Oryzeae</taxon>
        <taxon>Oryzinae</taxon>
        <taxon>Oryza</taxon>
        <taxon>Oryza sativa</taxon>
    </lineage>
</organism>
<name>Q5QLX9_ORYSJ</name>
<dbReference type="AlphaFoldDB" id="Q5QLX9"/>
<accession>Q5QLX9</accession>
<gene>
    <name evidence="2" type="primary">B1108H10.21</name>
</gene>
<protein>
    <submittedName>
        <fullName evidence="2">Uncharacterized protein</fullName>
    </submittedName>
</protein>
<reference evidence="2" key="1">
    <citation type="journal article" date="2002" name="Nature">
        <title>The genome sequence and structure of rice chromosome 1.</title>
        <authorList>
            <person name="Sasaki T."/>
            <person name="Matsumoto T."/>
            <person name="Yamamoto K."/>
            <person name="Sakata K."/>
            <person name="Baba T."/>
            <person name="Katayose Y."/>
            <person name="Wu J."/>
            <person name="Niimura Y."/>
            <person name="Cheng Z."/>
            <person name="Nagamura Y."/>
            <person name="Antonio B.A."/>
            <person name="Kanamori H."/>
            <person name="Hosokawa S."/>
            <person name="Masukawa M."/>
            <person name="Arikawa K."/>
            <person name="Chiden Y."/>
            <person name="Hayashi M."/>
            <person name="Okamoto M."/>
            <person name="Ando T."/>
            <person name="Aoki H."/>
            <person name="Arita K."/>
            <person name="Hamada M."/>
            <person name="Harada C."/>
            <person name="Hijishita S."/>
            <person name="Honda M."/>
            <person name="Ichikawa Y."/>
            <person name="Idonuma A."/>
            <person name="Iijima M."/>
            <person name="Ikeda M."/>
            <person name="Ikeno M."/>
            <person name="Itoh S."/>
            <person name="Itoh T."/>
            <person name="Itoh Y."/>
            <person name="Itoh Y."/>
            <person name="Iwabuchi A."/>
            <person name="Kamiya K."/>
            <person name="Karasawa W."/>
            <person name="Katagiri S."/>
            <person name="Kikuta A."/>
            <person name="Kobayashi N."/>
            <person name="Kono I."/>
            <person name="Machita K."/>
            <person name="Maehara T."/>
            <person name="Mizuno H."/>
            <person name="Mizubayashi T."/>
            <person name="Mukai Y."/>
            <person name="Nagasaki H."/>
            <person name="Nakashima M."/>
            <person name="Nakama Y."/>
            <person name="Nakamichi Y."/>
            <person name="Nakamura M."/>
            <person name="Namiki N."/>
            <person name="Negishi M."/>
            <person name="Ohta I."/>
            <person name="Ono N."/>
            <person name="Saji S."/>
            <person name="Sakai K."/>
            <person name="Shibata M."/>
            <person name="Shimokawa T."/>
            <person name="Shomura A."/>
            <person name="Song J."/>
            <person name="Takazaki Y."/>
            <person name="Terasawa K."/>
            <person name="Tsuji K."/>
            <person name="Waki K."/>
            <person name="Yamagata H."/>
            <person name="Yamane H."/>
            <person name="Yoshiki S."/>
            <person name="Yoshihara R."/>
            <person name="Yukawa K."/>
            <person name="Zhong H."/>
            <person name="Iwama H."/>
            <person name="Endo T."/>
            <person name="Ito H."/>
            <person name="Hahn J.H."/>
            <person name="Kim H.I."/>
            <person name="Eun M.Y."/>
            <person name="Yano M."/>
            <person name="Jiang J."/>
            <person name="Gojobori T."/>
        </authorList>
    </citation>
    <scope>NUCLEOTIDE SEQUENCE [LARGE SCALE GENOMIC DNA]</scope>
</reference>
<evidence type="ECO:0000313" key="2">
    <source>
        <dbReference type="EMBL" id="BAD73575.1"/>
    </source>
</evidence>
<feature type="transmembrane region" description="Helical" evidence="1">
    <location>
        <begin position="175"/>
        <end position="192"/>
    </location>
</feature>
<dbReference type="Proteomes" id="UP000817658">
    <property type="component" value="Chromosome 1"/>
</dbReference>
<evidence type="ECO:0000256" key="1">
    <source>
        <dbReference type="SAM" id="Phobius"/>
    </source>
</evidence>
<proteinExistence type="predicted"/>
<keyword evidence="1" id="KW-0812">Transmembrane</keyword>
<sequence length="282" mass="31382">MSNLVHILPNLVINNVQGLRVHSSAILGEGTAVVDDIERAQRCLCCSMLTPSDREQHQCNLPSSSHFSSSFSSSSHLNQFSPVTTHRRRLPPRFSTSLHRCPRAWAAVSTEVVSLHQSTTVSTEVVGEHEEGLALWLHSWGFLPKEQGWHQSYSICTCGTAESIVAIGYDHDNEWLFIGTIVLVGTFGVSLFDMRYDLSNRTSVEVPTVLLRFTGGSELWLAEKRLRDGLAVDGIGQDGHKKRLRTFLIWSHMSSASIKYDNMKMNAPVMEEDIMDVVANSA</sequence>
<keyword evidence="1" id="KW-0472">Membrane</keyword>
<keyword evidence="1" id="KW-1133">Transmembrane helix</keyword>